<sequence>MSKRNVMSWSAMISGYDHAGRALNTVELFSRMKVEQANEFVFASAISACASMLAVDVGKRIHSQSVVLGYADVSFMSNSRVSMYMKCGRCSDALSVSRAGPEGGRGGQPNRTRDFVGHVI</sequence>
<evidence type="ECO:0000256" key="1">
    <source>
        <dbReference type="SAM" id="MobiDB-lite"/>
    </source>
</evidence>
<reference evidence="3" key="2">
    <citation type="submission" date="2017-02" db="EMBL/GenBank/DDBJ databases">
        <title>Sunflower complete genome.</title>
        <authorList>
            <person name="Langlade N."/>
            <person name="Munos S."/>
        </authorList>
    </citation>
    <scope>NUCLEOTIDE SEQUENCE [LARGE SCALE GENOMIC DNA]</scope>
    <source>
        <tissue evidence="3">Leaves</tissue>
    </source>
</reference>
<protein>
    <submittedName>
        <fullName evidence="2">Tetratricopeptide-like helical domain superfamily</fullName>
    </submittedName>
</protein>
<evidence type="ECO:0000313" key="2">
    <source>
        <dbReference type="EMBL" id="KAF5761774.1"/>
    </source>
</evidence>
<reference evidence="2 4" key="1">
    <citation type="journal article" date="2017" name="Nature">
        <title>The sunflower genome provides insights into oil metabolism, flowering and Asterid evolution.</title>
        <authorList>
            <person name="Badouin H."/>
            <person name="Gouzy J."/>
            <person name="Grassa C.J."/>
            <person name="Murat F."/>
            <person name="Staton S.E."/>
            <person name="Cottret L."/>
            <person name="Lelandais-Briere C."/>
            <person name="Owens G.L."/>
            <person name="Carrere S."/>
            <person name="Mayjonade B."/>
            <person name="Legrand L."/>
            <person name="Gill N."/>
            <person name="Kane N.C."/>
            <person name="Bowers J.E."/>
            <person name="Hubner S."/>
            <person name="Bellec A."/>
            <person name="Berard A."/>
            <person name="Berges H."/>
            <person name="Blanchet N."/>
            <person name="Boniface M.C."/>
            <person name="Brunel D."/>
            <person name="Catrice O."/>
            <person name="Chaidir N."/>
            <person name="Claudel C."/>
            <person name="Donnadieu C."/>
            <person name="Faraut T."/>
            <person name="Fievet G."/>
            <person name="Helmstetter N."/>
            <person name="King M."/>
            <person name="Knapp S.J."/>
            <person name="Lai Z."/>
            <person name="Le Paslier M.C."/>
            <person name="Lippi Y."/>
            <person name="Lorenzon L."/>
            <person name="Mandel J.R."/>
            <person name="Marage G."/>
            <person name="Marchand G."/>
            <person name="Marquand E."/>
            <person name="Bret-Mestries E."/>
            <person name="Morien E."/>
            <person name="Nambeesan S."/>
            <person name="Nguyen T."/>
            <person name="Pegot-Espagnet P."/>
            <person name="Pouilly N."/>
            <person name="Raftis F."/>
            <person name="Sallet E."/>
            <person name="Schiex T."/>
            <person name="Thomas J."/>
            <person name="Vandecasteele C."/>
            <person name="Vares D."/>
            <person name="Vear F."/>
            <person name="Vautrin S."/>
            <person name="Crespi M."/>
            <person name="Mangin B."/>
            <person name="Burke J.M."/>
            <person name="Salse J."/>
            <person name="Munos S."/>
            <person name="Vincourt P."/>
            <person name="Rieseberg L.H."/>
            <person name="Langlade N.B."/>
        </authorList>
    </citation>
    <scope>NUCLEOTIDE SEQUENCE [LARGE SCALE GENOMIC DNA]</scope>
    <source>
        <strain evidence="4">cv. SF193</strain>
        <tissue evidence="2">Leaves</tissue>
    </source>
</reference>
<dbReference type="EMBL" id="CM007905">
    <property type="protein sequence ID" value="OTF92788.1"/>
    <property type="molecule type" value="Genomic_DNA"/>
</dbReference>
<dbReference type="PANTHER" id="PTHR47926:SF477">
    <property type="entry name" value="PENTATRICOPEPTIDE REPEAT-CONTAINING PROTEIN"/>
    <property type="match status" value="1"/>
</dbReference>
<dbReference type="Proteomes" id="UP000215914">
    <property type="component" value="Chromosome 16"/>
</dbReference>
<reference evidence="2" key="3">
    <citation type="submission" date="2020-06" db="EMBL/GenBank/DDBJ databases">
        <title>Helianthus annuus Genome sequencing and assembly Release 2.</title>
        <authorList>
            <person name="Gouzy J."/>
            <person name="Langlade N."/>
            <person name="Munos S."/>
        </authorList>
    </citation>
    <scope>NUCLEOTIDE SEQUENCE</scope>
    <source>
        <tissue evidence="2">Leaves</tissue>
    </source>
</reference>
<dbReference type="InterPro" id="IPR011990">
    <property type="entry name" value="TPR-like_helical_dom_sf"/>
</dbReference>
<dbReference type="EMBL" id="MNCJ02000331">
    <property type="protein sequence ID" value="KAF5761774.1"/>
    <property type="molecule type" value="Genomic_DNA"/>
</dbReference>
<dbReference type="InParanoid" id="A0A251S291"/>
<evidence type="ECO:0000313" key="4">
    <source>
        <dbReference type="Proteomes" id="UP000215914"/>
    </source>
</evidence>
<dbReference type="Gene3D" id="1.25.40.10">
    <property type="entry name" value="Tetratricopeptide repeat domain"/>
    <property type="match status" value="1"/>
</dbReference>
<organism evidence="3 4">
    <name type="scientific">Helianthus annuus</name>
    <name type="common">Common sunflower</name>
    <dbReference type="NCBI Taxonomy" id="4232"/>
    <lineage>
        <taxon>Eukaryota</taxon>
        <taxon>Viridiplantae</taxon>
        <taxon>Streptophyta</taxon>
        <taxon>Embryophyta</taxon>
        <taxon>Tracheophyta</taxon>
        <taxon>Spermatophyta</taxon>
        <taxon>Magnoliopsida</taxon>
        <taxon>eudicotyledons</taxon>
        <taxon>Gunneridae</taxon>
        <taxon>Pentapetalae</taxon>
        <taxon>asterids</taxon>
        <taxon>campanulids</taxon>
        <taxon>Asterales</taxon>
        <taxon>Asteraceae</taxon>
        <taxon>Asteroideae</taxon>
        <taxon>Heliantheae alliance</taxon>
        <taxon>Heliantheae</taxon>
        <taxon>Helianthus</taxon>
    </lineage>
</organism>
<dbReference type="GO" id="GO:0003723">
    <property type="term" value="F:RNA binding"/>
    <property type="evidence" value="ECO:0007669"/>
    <property type="project" value="InterPro"/>
</dbReference>
<dbReference type="AlphaFoldDB" id="A0A251S291"/>
<dbReference type="InterPro" id="IPR046960">
    <property type="entry name" value="PPR_At4g14850-like_plant"/>
</dbReference>
<feature type="region of interest" description="Disordered" evidence="1">
    <location>
        <begin position="98"/>
        <end position="120"/>
    </location>
</feature>
<dbReference type="GO" id="GO:0009451">
    <property type="term" value="P:RNA modification"/>
    <property type="evidence" value="ECO:0007669"/>
    <property type="project" value="InterPro"/>
</dbReference>
<dbReference type="Gramene" id="mRNA:HanXRQr2_Chr16g0769011">
    <property type="protein sequence ID" value="CDS:HanXRQr2_Chr16g0769011.1"/>
    <property type="gene ID" value="HanXRQr2_Chr16g0769011"/>
</dbReference>
<feature type="compositionally biased region" description="Basic and acidic residues" evidence="1">
    <location>
        <begin position="111"/>
        <end position="120"/>
    </location>
</feature>
<keyword evidence="4" id="KW-1185">Reference proteome</keyword>
<accession>A0A251S291</accession>
<gene>
    <name evidence="3" type="ORF">HannXRQ_Chr16g0525771</name>
    <name evidence="2" type="ORF">HanXRQr2_Chr16g0769011</name>
</gene>
<dbReference type="PANTHER" id="PTHR47926">
    <property type="entry name" value="PENTATRICOPEPTIDE REPEAT-CONTAINING PROTEIN"/>
    <property type="match status" value="1"/>
</dbReference>
<evidence type="ECO:0000313" key="3">
    <source>
        <dbReference type="EMBL" id="OTF92788.1"/>
    </source>
</evidence>
<proteinExistence type="predicted"/>
<name>A0A251S291_HELAN</name>